<dbReference type="RefSeq" id="WP_128996168.1">
    <property type="nucleotide sequence ID" value="NZ_PDKN01000004.1"/>
</dbReference>
<evidence type="ECO:0000256" key="5">
    <source>
        <dbReference type="SAM" id="Coils"/>
    </source>
</evidence>
<accession>A0A4Q0XSB3</accession>
<reference evidence="8 9" key="1">
    <citation type="submission" date="2017-10" db="EMBL/GenBank/DDBJ databases">
        <title>Genomics of the genus Arcobacter.</title>
        <authorList>
            <person name="Perez-Cataluna A."/>
            <person name="Figueras M.J."/>
        </authorList>
    </citation>
    <scope>NUCLEOTIDE SEQUENCE [LARGE SCALE GENOMIC DNA]</scope>
    <source>
        <strain evidence="8 9">CECT 8987</strain>
    </source>
</reference>
<evidence type="ECO:0000313" key="9">
    <source>
        <dbReference type="Proteomes" id="UP000290657"/>
    </source>
</evidence>
<evidence type="ECO:0000313" key="8">
    <source>
        <dbReference type="EMBL" id="RXJ57596.1"/>
    </source>
</evidence>
<evidence type="ECO:0000256" key="2">
    <source>
        <dbReference type="ARBA" id="ARBA00022692"/>
    </source>
</evidence>
<keyword evidence="3 6" id="KW-1133">Transmembrane helix</keyword>
<dbReference type="OrthoDB" id="952521at2"/>
<keyword evidence="9" id="KW-1185">Reference proteome</keyword>
<evidence type="ECO:0000259" key="7">
    <source>
        <dbReference type="Pfam" id="PF13675"/>
    </source>
</evidence>
<sequence>MKSQRISTKIKTLGVLFFILVVALIVTTIYLNQKSKQDALIINIAGKERMLSQRIAKNIFYTYHIKSTQFTELESAVDEFIYGLNSLKNGNQLLEIDSAPTQAIAKQFYIIDVIWNNYLKNVNEFKQNMLQKSFQKAEHNLEVVYNTNNALLQEVDTLVSLYTNHAQGKTQYIIYFQYGAALALIILFIYGFFKLRTIELNAKNFIQSTKQLIDSDDVEELKPLQINAESEIEEVSDTINCFINKISSAMNHSAQAIEQSKQASLQLEEITDEFDEILDSLKDSASISKQLNMSEDMVIESTEELMNSTRRLEELKAQLDRLKEGCKEERKSS</sequence>
<organism evidence="8 9">
    <name type="scientific">Candidatus Marinarcus aquaticus</name>
    <dbReference type="NCBI Taxonomy" id="2044504"/>
    <lineage>
        <taxon>Bacteria</taxon>
        <taxon>Pseudomonadati</taxon>
        <taxon>Campylobacterota</taxon>
        <taxon>Epsilonproteobacteria</taxon>
        <taxon>Campylobacterales</taxon>
        <taxon>Arcobacteraceae</taxon>
        <taxon>Candidatus Marinarcus</taxon>
    </lineage>
</organism>
<dbReference type="InterPro" id="IPR042295">
    <property type="entry name" value="NarX-like_N_sf"/>
</dbReference>
<evidence type="ECO:0000256" key="3">
    <source>
        <dbReference type="ARBA" id="ARBA00022989"/>
    </source>
</evidence>
<keyword evidence="4 6" id="KW-0472">Membrane</keyword>
<comment type="subcellular location">
    <subcellularLocation>
        <location evidence="1">Membrane</location>
        <topology evidence="1">Multi-pass membrane protein</topology>
    </subcellularLocation>
</comment>
<evidence type="ECO:0000256" key="1">
    <source>
        <dbReference type="ARBA" id="ARBA00004141"/>
    </source>
</evidence>
<name>A0A4Q0XSB3_9BACT</name>
<dbReference type="InterPro" id="IPR029095">
    <property type="entry name" value="NarX-like_N"/>
</dbReference>
<keyword evidence="5" id="KW-0175">Coiled coil</keyword>
<keyword evidence="2 6" id="KW-0812">Transmembrane</keyword>
<dbReference type="Proteomes" id="UP000290657">
    <property type="component" value="Unassembled WGS sequence"/>
</dbReference>
<gene>
    <name evidence="8" type="ORF">CRV04_07225</name>
</gene>
<dbReference type="AlphaFoldDB" id="A0A4Q0XSB3"/>
<comment type="caution">
    <text evidence="8">The sequence shown here is derived from an EMBL/GenBank/DDBJ whole genome shotgun (WGS) entry which is preliminary data.</text>
</comment>
<dbReference type="Gene3D" id="1.20.120.960">
    <property type="entry name" value="Histidine kinase NarX, sensor domain"/>
    <property type="match status" value="1"/>
</dbReference>
<feature type="domain" description="NarX-like N-terminal" evidence="7">
    <location>
        <begin position="30"/>
        <end position="125"/>
    </location>
</feature>
<feature type="transmembrane region" description="Helical" evidence="6">
    <location>
        <begin position="12"/>
        <end position="31"/>
    </location>
</feature>
<feature type="transmembrane region" description="Helical" evidence="6">
    <location>
        <begin position="172"/>
        <end position="193"/>
    </location>
</feature>
<dbReference type="EMBL" id="PDKN01000004">
    <property type="protein sequence ID" value="RXJ57596.1"/>
    <property type="molecule type" value="Genomic_DNA"/>
</dbReference>
<evidence type="ECO:0000256" key="4">
    <source>
        <dbReference type="ARBA" id="ARBA00023136"/>
    </source>
</evidence>
<protein>
    <recommendedName>
        <fullName evidence="7">NarX-like N-terminal domain-containing protein</fullName>
    </recommendedName>
</protein>
<evidence type="ECO:0000256" key="6">
    <source>
        <dbReference type="SAM" id="Phobius"/>
    </source>
</evidence>
<dbReference type="Pfam" id="PF13675">
    <property type="entry name" value="PilJ"/>
    <property type="match status" value="1"/>
</dbReference>
<feature type="coiled-coil region" evidence="5">
    <location>
        <begin position="298"/>
        <end position="332"/>
    </location>
</feature>
<dbReference type="GO" id="GO:0016020">
    <property type="term" value="C:membrane"/>
    <property type="evidence" value="ECO:0007669"/>
    <property type="project" value="UniProtKB-SubCell"/>
</dbReference>
<proteinExistence type="predicted"/>